<name>A0A7W7RUS2_9ACTN</name>
<evidence type="ECO:0000256" key="1">
    <source>
        <dbReference type="ARBA" id="ARBA00023170"/>
    </source>
</evidence>
<evidence type="ECO:0000256" key="2">
    <source>
        <dbReference type="SAM" id="MobiDB-lite"/>
    </source>
</evidence>
<gene>
    <name evidence="4" type="ORF">FHR32_002827</name>
</gene>
<dbReference type="SUPFAM" id="SSF49785">
    <property type="entry name" value="Galactose-binding domain-like"/>
    <property type="match status" value="1"/>
</dbReference>
<dbReference type="Gene3D" id="3.30.200.20">
    <property type="entry name" value="Phosphorylase Kinase, domain 1"/>
    <property type="match status" value="1"/>
</dbReference>
<dbReference type="GO" id="GO:0004672">
    <property type="term" value="F:protein kinase activity"/>
    <property type="evidence" value="ECO:0007669"/>
    <property type="project" value="InterPro"/>
</dbReference>
<keyword evidence="5" id="KW-1185">Reference proteome</keyword>
<evidence type="ECO:0000259" key="3">
    <source>
        <dbReference type="PROSITE" id="PS50011"/>
    </source>
</evidence>
<accession>A0A7W7RUS2</accession>
<dbReference type="Gene3D" id="1.10.510.10">
    <property type="entry name" value="Transferase(Phosphotransferase) domain 1"/>
    <property type="match status" value="1"/>
</dbReference>
<dbReference type="CDD" id="cd13973">
    <property type="entry name" value="PK_MviN-like"/>
    <property type="match status" value="1"/>
</dbReference>
<sequence>MSSSAIEPGTKLAERFRLEDRVHESGGATLWKAIDEVLARPVAVHTFDPDFPRLNEVVTAARAASRLTDPRLTQVFDATEDDGRSYVVSEWVSGETLTDMITSGPLDPERAAALVAEAAEALAHAHEADQAHLCLTPDHLVWTAGSTVKLLGVGVDAVLADVTSDDPARTDAEGLGRLLYAGLTGHWPGDEQEGGLPAAPMDDGHFCTPRQVTAGVPGYLDTITCRAILPESRRGLEPLTTPDEVAEALASVPRPTPMPMPMPVAAPLSPVGVSRSEGLDTMAPQRPSPPLPPQQHHPRPAGGGMVNKVAMTMVVLLVMVAVGLGAWTLGRSIGNAGTPVAEQTAKPTATVATATREVKPVSASGFDPLGTDGAERPELALYAVDGKPSTDWHSESYNSEDFGRLKDGVGLILTLDQSMPVKQVSVDFGSGSGGAAEVRVGDSQDLKDMTVIGKSAEASGKKIFTAEAPEKGRYVVVWFTKMPTYQGKYRGTVIDVKILATK</sequence>
<dbReference type="Proteomes" id="UP000534286">
    <property type="component" value="Unassembled WGS sequence"/>
</dbReference>
<reference evidence="4 5" key="1">
    <citation type="submission" date="2020-08" db="EMBL/GenBank/DDBJ databases">
        <title>Sequencing the genomes of 1000 actinobacteria strains.</title>
        <authorList>
            <person name="Klenk H.-P."/>
        </authorList>
    </citation>
    <scope>NUCLEOTIDE SEQUENCE [LARGE SCALE GENOMIC DNA]</scope>
    <source>
        <strain evidence="4 5">DSM 43023</strain>
    </source>
</reference>
<keyword evidence="1" id="KW-0675">Receptor</keyword>
<dbReference type="GO" id="GO:0005524">
    <property type="term" value="F:ATP binding"/>
    <property type="evidence" value="ECO:0007669"/>
    <property type="project" value="InterPro"/>
</dbReference>
<comment type="caution">
    <text evidence="4">The sequence shown here is derived from an EMBL/GenBank/DDBJ whole genome shotgun (WGS) entry which is preliminary data.</text>
</comment>
<feature type="region of interest" description="Disordered" evidence="2">
    <location>
        <begin position="273"/>
        <end position="302"/>
    </location>
</feature>
<evidence type="ECO:0000313" key="4">
    <source>
        <dbReference type="EMBL" id="MBB4938522.1"/>
    </source>
</evidence>
<dbReference type="RefSeq" id="WP_184754687.1">
    <property type="nucleotide sequence ID" value="NZ_BAABEK010000011.1"/>
</dbReference>
<feature type="domain" description="Protein kinase" evidence="3">
    <location>
        <begin position="16"/>
        <end position="300"/>
    </location>
</feature>
<dbReference type="InterPro" id="IPR000719">
    <property type="entry name" value="Prot_kinase_dom"/>
</dbReference>
<feature type="compositionally biased region" description="Pro residues" evidence="2">
    <location>
        <begin position="286"/>
        <end position="295"/>
    </location>
</feature>
<dbReference type="SUPFAM" id="SSF56112">
    <property type="entry name" value="Protein kinase-like (PK-like)"/>
    <property type="match status" value="1"/>
</dbReference>
<proteinExistence type="predicted"/>
<dbReference type="InterPro" id="IPR008979">
    <property type="entry name" value="Galactose-bd-like_sf"/>
</dbReference>
<evidence type="ECO:0000313" key="5">
    <source>
        <dbReference type="Proteomes" id="UP000534286"/>
    </source>
</evidence>
<dbReference type="InterPro" id="IPR011009">
    <property type="entry name" value="Kinase-like_dom_sf"/>
</dbReference>
<organism evidence="4 5">
    <name type="scientific">Streptosporangium album</name>
    <dbReference type="NCBI Taxonomy" id="47479"/>
    <lineage>
        <taxon>Bacteria</taxon>
        <taxon>Bacillati</taxon>
        <taxon>Actinomycetota</taxon>
        <taxon>Actinomycetes</taxon>
        <taxon>Streptosporangiales</taxon>
        <taxon>Streptosporangiaceae</taxon>
        <taxon>Streptosporangium</taxon>
    </lineage>
</organism>
<dbReference type="PROSITE" id="PS50011">
    <property type="entry name" value="PROTEIN_KINASE_DOM"/>
    <property type="match status" value="1"/>
</dbReference>
<dbReference type="AlphaFoldDB" id="A0A7W7RUS2"/>
<protein>
    <recommendedName>
        <fullName evidence="3">Protein kinase domain-containing protein</fullName>
    </recommendedName>
</protein>
<dbReference type="EMBL" id="JACHJU010000001">
    <property type="protein sequence ID" value="MBB4938522.1"/>
    <property type="molecule type" value="Genomic_DNA"/>
</dbReference>
<dbReference type="Gene3D" id="2.60.120.260">
    <property type="entry name" value="Galactose-binding domain-like"/>
    <property type="match status" value="1"/>
</dbReference>